<organism evidence="3 4">
    <name type="scientific">Rhodococcus spelaei</name>
    <dbReference type="NCBI Taxonomy" id="2546320"/>
    <lineage>
        <taxon>Bacteria</taxon>
        <taxon>Bacillati</taxon>
        <taxon>Actinomycetota</taxon>
        <taxon>Actinomycetes</taxon>
        <taxon>Mycobacteriales</taxon>
        <taxon>Nocardiaceae</taxon>
        <taxon>Rhodococcus</taxon>
    </lineage>
</organism>
<dbReference type="InterPro" id="IPR036388">
    <property type="entry name" value="WH-like_DNA-bd_sf"/>
</dbReference>
<dbReference type="AlphaFoldDB" id="A0A541B260"/>
<name>A0A541B260_9NOCA</name>
<feature type="compositionally biased region" description="Gly residues" evidence="1">
    <location>
        <begin position="29"/>
        <end position="43"/>
    </location>
</feature>
<dbReference type="PANTHER" id="PTHR43252">
    <property type="entry name" value="TRANSCRIPTIONAL REGULATOR YQJI"/>
    <property type="match status" value="1"/>
</dbReference>
<proteinExistence type="predicted"/>
<evidence type="ECO:0000256" key="1">
    <source>
        <dbReference type="SAM" id="MobiDB-lite"/>
    </source>
</evidence>
<dbReference type="Pfam" id="PF03551">
    <property type="entry name" value="PadR"/>
    <property type="match status" value="1"/>
</dbReference>
<dbReference type="Proteomes" id="UP000316256">
    <property type="component" value="Unassembled WGS sequence"/>
</dbReference>
<accession>A0A541B260</accession>
<dbReference type="InterPro" id="IPR036390">
    <property type="entry name" value="WH_DNA-bd_sf"/>
</dbReference>
<gene>
    <name evidence="3" type="ORF">FK531_18095</name>
</gene>
<dbReference type="EMBL" id="VIGH01000008">
    <property type="protein sequence ID" value="TQF66412.1"/>
    <property type="molecule type" value="Genomic_DNA"/>
</dbReference>
<keyword evidence="4" id="KW-1185">Reference proteome</keyword>
<protein>
    <submittedName>
        <fullName evidence="3">PadR family transcriptional regulator</fullName>
    </submittedName>
</protein>
<dbReference type="Gene3D" id="1.10.10.10">
    <property type="entry name" value="Winged helix-like DNA-binding domain superfamily/Winged helix DNA-binding domain"/>
    <property type="match status" value="1"/>
</dbReference>
<dbReference type="SUPFAM" id="SSF46785">
    <property type="entry name" value="Winged helix' DNA-binding domain"/>
    <property type="match status" value="1"/>
</dbReference>
<evidence type="ECO:0000313" key="3">
    <source>
        <dbReference type="EMBL" id="TQF66412.1"/>
    </source>
</evidence>
<dbReference type="RefSeq" id="WP_142101786.1">
    <property type="nucleotide sequence ID" value="NZ_VIGH01000008.1"/>
</dbReference>
<feature type="domain" description="Transcription regulator PadR N-terminal" evidence="2">
    <location>
        <begin position="91"/>
        <end position="157"/>
    </location>
</feature>
<reference evidence="3 4" key="1">
    <citation type="submission" date="2019-06" db="EMBL/GenBank/DDBJ databases">
        <title>Rhodococcus spaelei sp. nov., isolated from a cave.</title>
        <authorList>
            <person name="Lee S.D."/>
        </authorList>
    </citation>
    <scope>NUCLEOTIDE SEQUENCE [LARGE SCALE GENOMIC DNA]</scope>
    <source>
        <strain evidence="3 4">C9-5</strain>
    </source>
</reference>
<feature type="compositionally biased region" description="Basic residues" evidence="1">
    <location>
        <begin position="7"/>
        <end position="17"/>
    </location>
</feature>
<evidence type="ECO:0000313" key="4">
    <source>
        <dbReference type="Proteomes" id="UP000316256"/>
    </source>
</evidence>
<evidence type="ECO:0000259" key="2">
    <source>
        <dbReference type="Pfam" id="PF03551"/>
    </source>
</evidence>
<dbReference type="PANTHER" id="PTHR43252:SF2">
    <property type="entry name" value="TRANSCRIPTION REGULATOR, PADR-LIKE FAMILY"/>
    <property type="match status" value="1"/>
</dbReference>
<dbReference type="InterPro" id="IPR005149">
    <property type="entry name" value="Tscrpt_reg_PadR_N"/>
</dbReference>
<comment type="caution">
    <text evidence="3">The sequence shown here is derived from an EMBL/GenBank/DDBJ whole genome shotgun (WGS) entry which is preliminary data.</text>
</comment>
<sequence length="243" mass="26019">MENMQRHNGRGRRHPGHVGRDRRADGFGADFGFGPDAGFGPGRRGAQHGGERRGGFGGGRHDHRGGPGGEHFGRGRGRGGRGRRGDVRAAVLLLLAESPMHGYELIQRIAERSDGLWKPSPGSVYPALAQLEDEGLVLIEKVAGRKTARLTESGVTFVEENKGELGDPWGEVRAGVGREARDLRELVGALTGAVRQVASVGTPDQARAAGEVLVEARRALYRILADEPTTVESPDESDPETSR</sequence>
<dbReference type="OrthoDB" id="1683430at2"/>
<feature type="region of interest" description="Disordered" evidence="1">
    <location>
        <begin position="1"/>
        <end position="83"/>
    </location>
</feature>